<evidence type="ECO:0000256" key="2">
    <source>
        <dbReference type="SAM" id="Phobius"/>
    </source>
</evidence>
<dbReference type="AlphaFoldDB" id="A0A1S8AT13"/>
<name>A0A1S8AT13_9EURY</name>
<keyword evidence="2" id="KW-0812">Transmembrane</keyword>
<feature type="transmembrane region" description="Helical" evidence="2">
    <location>
        <begin position="41"/>
        <end position="59"/>
    </location>
</feature>
<reference evidence="4" key="1">
    <citation type="submission" date="2016-04" db="EMBL/GenBank/DDBJ databases">
        <authorList>
            <person name="Chen S.-C."/>
            <person name="Lai M.-C."/>
        </authorList>
    </citation>
    <scope>NUCLEOTIDE SEQUENCE [LARGE SCALE GENOMIC DNA]</scope>
    <source>
        <strain evidence="4">AB14</strain>
    </source>
</reference>
<sequence length="358" mass="38052">MLGLLALWFGLLAVGYGSGRLYGRYSLRRADEGDRSRGTYRLLTVVGLVALLALAFAGLVDATERAIAAVHPALAGGFAAPLSWLPTAGGTIAAVLVAYRGVFPYARQRRDLDISAVTAVGRLAKYLATIALFVAAALAPFTALVAASDPSPLLIPLLFAALAVGCYAWVQYSVRLSQTIAAPTSDQRRRLEAAVDRADLSAAIGGVMPGRETDTAGCYLDGPFWNRRAYVTDYALDALDDEALTALCARAKIADERRLLERRALVVAALFGLFLTLTVWASLAAGLVGLAVAGPLLARTLQRTEFAADRRAARAVGTDALASAIEAGTDLTDDRSRVHERLAPRPSTSRRLERLRDA</sequence>
<dbReference type="Proteomes" id="UP000189370">
    <property type="component" value="Unassembled WGS sequence"/>
</dbReference>
<organism evidence="3 4">
    <name type="scientific">Natrinema saccharevitans</name>
    <dbReference type="NCBI Taxonomy" id="301967"/>
    <lineage>
        <taxon>Archaea</taxon>
        <taxon>Methanobacteriati</taxon>
        <taxon>Methanobacteriota</taxon>
        <taxon>Stenosarchaea group</taxon>
        <taxon>Halobacteria</taxon>
        <taxon>Halobacteriales</taxon>
        <taxon>Natrialbaceae</taxon>
        <taxon>Natrinema</taxon>
    </lineage>
</organism>
<evidence type="ECO:0000256" key="1">
    <source>
        <dbReference type="SAM" id="MobiDB-lite"/>
    </source>
</evidence>
<evidence type="ECO:0000313" key="3">
    <source>
        <dbReference type="EMBL" id="OLZ39677.1"/>
    </source>
</evidence>
<dbReference type="RefSeq" id="WP_076143025.1">
    <property type="nucleotide sequence ID" value="NZ_LWLN01000001.1"/>
</dbReference>
<protein>
    <submittedName>
        <fullName evidence="3">Peptidase</fullName>
    </submittedName>
</protein>
<feature type="transmembrane region" description="Helical" evidence="2">
    <location>
        <begin position="265"/>
        <end position="293"/>
    </location>
</feature>
<proteinExistence type="predicted"/>
<accession>A0A1S8AT13</accession>
<feature type="region of interest" description="Disordered" evidence="1">
    <location>
        <begin position="336"/>
        <end position="358"/>
    </location>
</feature>
<feature type="transmembrane region" description="Helical" evidence="2">
    <location>
        <begin position="153"/>
        <end position="170"/>
    </location>
</feature>
<dbReference type="STRING" id="301967.A6E15_01175"/>
<dbReference type="OrthoDB" id="188347at2157"/>
<comment type="caution">
    <text evidence="3">The sequence shown here is derived from an EMBL/GenBank/DDBJ whole genome shotgun (WGS) entry which is preliminary data.</text>
</comment>
<keyword evidence="2" id="KW-1133">Transmembrane helix</keyword>
<evidence type="ECO:0000313" key="4">
    <source>
        <dbReference type="Proteomes" id="UP000189370"/>
    </source>
</evidence>
<feature type="transmembrane region" description="Helical" evidence="2">
    <location>
        <begin position="126"/>
        <end position="147"/>
    </location>
</feature>
<keyword evidence="4" id="KW-1185">Reference proteome</keyword>
<gene>
    <name evidence="3" type="ORF">A6E15_01175</name>
</gene>
<dbReference type="EMBL" id="LWLN01000001">
    <property type="protein sequence ID" value="OLZ39677.1"/>
    <property type="molecule type" value="Genomic_DNA"/>
</dbReference>
<keyword evidence="2" id="KW-0472">Membrane</keyword>